<comment type="caution">
    <text evidence="2">The sequence shown here is derived from an EMBL/GenBank/DDBJ whole genome shotgun (WGS) entry which is preliminary data.</text>
</comment>
<feature type="non-terminal residue" evidence="2">
    <location>
        <position position="1"/>
    </location>
</feature>
<dbReference type="Gene3D" id="3.30.460.90">
    <property type="match status" value="1"/>
</dbReference>
<dbReference type="InterPro" id="IPR046903">
    <property type="entry name" value="Mab-21-like_nuc_Trfase"/>
</dbReference>
<organism evidence="2 3">
    <name type="scientific">Meganyctiphanes norvegica</name>
    <name type="common">Northern krill</name>
    <name type="synonym">Thysanopoda norvegica</name>
    <dbReference type="NCBI Taxonomy" id="48144"/>
    <lineage>
        <taxon>Eukaryota</taxon>
        <taxon>Metazoa</taxon>
        <taxon>Ecdysozoa</taxon>
        <taxon>Arthropoda</taxon>
        <taxon>Crustacea</taxon>
        <taxon>Multicrustacea</taxon>
        <taxon>Malacostraca</taxon>
        <taxon>Eumalacostraca</taxon>
        <taxon>Eucarida</taxon>
        <taxon>Euphausiacea</taxon>
        <taxon>Euphausiidae</taxon>
        <taxon>Meganyctiphanes</taxon>
    </lineage>
</organism>
<gene>
    <name evidence="2" type="ORF">MNOR_LOCUS30985</name>
</gene>
<evidence type="ECO:0000313" key="3">
    <source>
        <dbReference type="Proteomes" id="UP001497623"/>
    </source>
</evidence>
<dbReference type="EMBL" id="CAXKWB010038942">
    <property type="protein sequence ID" value="CAL4152632.1"/>
    <property type="molecule type" value="Genomic_DNA"/>
</dbReference>
<dbReference type="Pfam" id="PF03281">
    <property type="entry name" value="Mab-21"/>
    <property type="match status" value="1"/>
</dbReference>
<protein>
    <recommendedName>
        <fullName evidence="1">Mab-21-like nucleotidyltransferase domain-containing protein</fullName>
    </recommendedName>
</protein>
<reference evidence="2 3" key="1">
    <citation type="submission" date="2024-05" db="EMBL/GenBank/DDBJ databases">
        <authorList>
            <person name="Wallberg A."/>
        </authorList>
    </citation>
    <scope>NUCLEOTIDE SEQUENCE [LARGE SCALE GENOMIC DNA]</scope>
</reference>
<dbReference type="AlphaFoldDB" id="A0AAV2S3Q1"/>
<evidence type="ECO:0000313" key="2">
    <source>
        <dbReference type="EMBL" id="CAL4152632.1"/>
    </source>
</evidence>
<accession>A0AAV2S3Q1</accession>
<name>A0AAV2S3Q1_MEGNR</name>
<feature type="domain" description="Mab-21-like nucleotidyltransferase" evidence="1">
    <location>
        <begin position="26"/>
        <end position="153"/>
    </location>
</feature>
<sequence>LKERIKIKPSCHLIQGVKFRHPGSSYEHVAVTEKTDFDIAMVLPKPFNGDNFEVVGVRHGPGVYKLKWSKDEERPDFINPNGYLESLALRDKVFEQLNEIIKEVKKVRRQDWNIQNKNYNASICCIIKEHNEDFNIKIDLVPQMQVSRWDRTPAPPSKGQLPSVLRDYVDRTDYPMFFSLAGPAKTPDDNDGYAAPHQLKRENYKHLLVTCSFSELEKHCLKSSKVVCNAVRLVKLVSLEKEWKKTFNLHSFHIKRVAIKHYDTLDKLSD</sequence>
<dbReference type="Proteomes" id="UP001497623">
    <property type="component" value="Unassembled WGS sequence"/>
</dbReference>
<evidence type="ECO:0000259" key="1">
    <source>
        <dbReference type="Pfam" id="PF03281"/>
    </source>
</evidence>
<keyword evidence="3" id="KW-1185">Reference proteome</keyword>
<proteinExistence type="predicted"/>